<dbReference type="OrthoDB" id="5524759at2"/>
<feature type="domain" description="DUF4340" evidence="1">
    <location>
        <begin position="263"/>
        <end position="383"/>
    </location>
</feature>
<sequence>MKKATLIVVGIFAVLLAVVLATREDRVSVGVRKLELPKVDKDQVSALELGGARKVRLEKEGEAWRVMDPGQPAQKYAAEASQVSRALEALGGLRNLDFVTDRAEAQAEYGLDDAQGLTLQVTQGGAPAVALVLGKAAKNGGTYVRKAGTNEVFVARGGLDAAVRKDVKDWRERTMLSLKPEEMTQLTLRSKDGEVLTLNAGGKPGTWSVAEGTVLPPGFRFDAEQADQVARQLATLRAEDFLEGEAAADTATGLGGAHDAVEAKLKDGKSVTVHLGPPGPAVAARVEGNPQVFQLPAYSAEVLRKRLADLRDLHLFRFDPTKVTKLKLQSGTTVVQAARHGDQWQVIEPRKLPEGFAFDSNQVEATLGWVSSLRAARLLEGTRTDAQLGVGAPTALIEVSLEGVRPQELRLGKEAPAGTDGLKEVFARTTLDTLAYAVPEHVKARLGQGLQLFEKPAMPPGGPGSMQGLDQLPPEVRKQIEEQLRARQMQ</sequence>
<dbReference type="RefSeq" id="WP_075006004.1">
    <property type="nucleotide sequence ID" value="NZ_FOAP01000003.1"/>
</dbReference>
<organism evidence="2 3">
    <name type="scientific">Stigmatella aurantiaca</name>
    <dbReference type="NCBI Taxonomy" id="41"/>
    <lineage>
        <taxon>Bacteria</taxon>
        <taxon>Pseudomonadati</taxon>
        <taxon>Myxococcota</taxon>
        <taxon>Myxococcia</taxon>
        <taxon>Myxococcales</taxon>
        <taxon>Cystobacterineae</taxon>
        <taxon>Archangiaceae</taxon>
        <taxon>Stigmatella</taxon>
    </lineage>
</organism>
<evidence type="ECO:0000259" key="1">
    <source>
        <dbReference type="Pfam" id="PF14238"/>
    </source>
</evidence>
<reference evidence="3" key="1">
    <citation type="submission" date="2016-10" db="EMBL/GenBank/DDBJ databases">
        <authorList>
            <person name="Varghese N."/>
            <person name="Submissions S."/>
        </authorList>
    </citation>
    <scope>NUCLEOTIDE SEQUENCE [LARGE SCALE GENOMIC DNA]</scope>
    <source>
        <strain evidence="3">DSM 17044</strain>
    </source>
</reference>
<gene>
    <name evidence="2" type="ORF">SAMN05444354_103429</name>
</gene>
<proteinExistence type="predicted"/>
<evidence type="ECO:0000313" key="2">
    <source>
        <dbReference type="EMBL" id="SEL06125.1"/>
    </source>
</evidence>
<dbReference type="Pfam" id="PF14238">
    <property type="entry name" value="DUF4340"/>
    <property type="match status" value="2"/>
</dbReference>
<protein>
    <recommendedName>
        <fullName evidence="1">DUF4340 domain-containing protein</fullName>
    </recommendedName>
</protein>
<feature type="domain" description="DUF4340" evidence="1">
    <location>
        <begin position="74"/>
        <end position="248"/>
    </location>
</feature>
<dbReference type="AlphaFoldDB" id="A0A1H7M5V7"/>
<accession>A0A1H7M5V7</accession>
<name>A0A1H7M5V7_STIAU</name>
<dbReference type="EMBL" id="FOAP01000003">
    <property type="protein sequence ID" value="SEL06125.1"/>
    <property type="molecule type" value="Genomic_DNA"/>
</dbReference>
<evidence type="ECO:0000313" key="3">
    <source>
        <dbReference type="Proteomes" id="UP000182719"/>
    </source>
</evidence>
<dbReference type="Proteomes" id="UP000182719">
    <property type="component" value="Unassembled WGS sequence"/>
</dbReference>
<keyword evidence="3" id="KW-1185">Reference proteome</keyword>
<dbReference type="InterPro" id="IPR025641">
    <property type="entry name" value="DUF4340"/>
</dbReference>